<evidence type="ECO:0000313" key="3">
    <source>
        <dbReference type="Proteomes" id="UP000290767"/>
    </source>
</evidence>
<keyword evidence="1" id="KW-0812">Transmembrane</keyword>
<name>A0A4Q1TJZ8_RHILE</name>
<organism evidence="2 3">
    <name type="scientific">Rhizobium leguminosarum</name>
    <dbReference type="NCBI Taxonomy" id="384"/>
    <lineage>
        <taxon>Bacteria</taxon>
        <taxon>Pseudomonadati</taxon>
        <taxon>Pseudomonadota</taxon>
        <taxon>Alphaproteobacteria</taxon>
        <taxon>Hyphomicrobiales</taxon>
        <taxon>Rhizobiaceae</taxon>
        <taxon>Rhizobium/Agrobacterium group</taxon>
        <taxon>Rhizobium</taxon>
    </lineage>
</organism>
<gene>
    <name evidence="2" type="ORF">B5P46_28100</name>
</gene>
<evidence type="ECO:0008006" key="4">
    <source>
        <dbReference type="Google" id="ProtNLM"/>
    </source>
</evidence>
<keyword evidence="1" id="KW-1133">Transmembrane helix</keyword>
<dbReference type="Proteomes" id="UP000290767">
    <property type="component" value="Unassembled WGS sequence"/>
</dbReference>
<dbReference type="AlphaFoldDB" id="A0A4Q1TJZ8"/>
<evidence type="ECO:0000256" key="1">
    <source>
        <dbReference type="SAM" id="Phobius"/>
    </source>
</evidence>
<dbReference type="InterPro" id="IPR021737">
    <property type="entry name" value="Phage_phiKZ_Orf197"/>
</dbReference>
<sequence>MLALLLLGAHWLCDYPLQGQFLSDAKQSGPLRVYHLVAHSGIQGAGVAVVTGNVWLGLLEWLAHTMIDEAKVRGKTTFAQDQALHIICKAIWLAYPVLFATLSHGASISLWWR</sequence>
<accession>A0A4Q1TJZ8</accession>
<feature type="transmembrane region" description="Helical" evidence="1">
    <location>
        <begin position="41"/>
        <end position="63"/>
    </location>
</feature>
<dbReference type="Pfam" id="PF11750">
    <property type="entry name" value="DUF3307"/>
    <property type="match status" value="1"/>
</dbReference>
<feature type="transmembrane region" description="Helical" evidence="1">
    <location>
        <begin position="90"/>
        <end position="112"/>
    </location>
</feature>
<reference evidence="2 3" key="1">
    <citation type="submission" date="2017-03" db="EMBL/GenBank/DDBJ databases">
        <authorList>
            <person name="Safronova V.I."/>
            <person name="Sazanova A.L."/>
            <person name="Chirak E.R."/>
        </authorList>
    </citation>
    <scope>NUCLEOTIDE SEQUENCE [LARGE SCALE GENOMIC DNA]</scope>
    <source>
        <strain evidence="2 3">Tri-43</strain>
    </source>
</reference>
<comment type="caution">
    <text evidence="2">The sequence shown here is derived from an EMBL/GenBank/DDBJ whole genome shotgun (WGS) entry which is preliminary data.</text>
</comment>
<dbReference type="EMBL" id="MZMU01000019">
    <property type="protein sequence ID" value="RXT18842.1"/>
    <property type="molecule type" value="Genomic_DNA"/>
</dbReference>
<keyword evidence="1" id="KW-0472">Membrane</keyword>
<evidence type="ECO:0000313" key="2">
    <source>
        <dbReference type="EMBL" id="RXT18842.1"/>
    </source>
</evidence>
<proteinExistence type="predicted"/>
<protein>
    <recommendedName>
        <fullName evidence="4">DUF3307 domain-containing protein</fullName>
    </recommendedName>
</protein>